<reference evidence="4 5" key="1">
    <citation type="submission" date="2007-08" db="EMBL/GenBank/DDBJ databases">
        <authorList>
            <person name="Fulton L."/>
            <person name="Clifton S."/>
            <person name="Fulton B."/>
            <person name="Xu J."/>
            <person name="Minx P."/>
            <person name="Pepin K.H."/>
            <person name="Johnson M."/>
            <person name="Thiruvilangam P."/>
            <person name="Bhonagiri V."/>
            <person name="Nash W.E."/>
            <person name="Mardis E.R."/>
            <person name="Wilson R.K."/>
        </authorList>
    </citation>
    <scope>NUCLEOTIDE SEQUENCE [LARGE SCALE GENOMIC DNA]</scope>
    <source>
        <strain evidence="5">ATCC BAA-613 / DSM 15670 / CCUG 46953 / JCM 12243 / WAL 16351</strain>
    </source>
</reference>
<accession>A8S4R2</accession>
<reference evidence="4 5" key="2">
    <citation type="submission" date="2007-09" db="EMBL/GenBank/DDBJ databases">
        <title>Draft genome sequence of Clostridium bolteae (ATCC BAA-613).</title>
        <authorList>
            <person name="Sudarsanam P."/>
            <person name="Ley R."/>
            <person name="Guruge J."/>
            <person name="Turnbaugh P.J."/>
            <person name="Mahowald M."/>
            <person name="Liep D."/>
            <person name="Gordon J."/>
        </authorList>
    </citation>
    <scope>NUCLEOTIDE SEQUENCE [LARGE SCALE GENOMIC DNA]</scope>
    <source>
        <strain evidence="5">ATCC BAA-613 / DSM 15670 / CCUG 46953 / JCM 12243 / WAL 16351</strain>
    </source>
</reference>
<organism evidence="4 5">
    <name type="scientific">Enterocloster bolteae (strain ATCC BAA-613 / DSM 15670 / CCUG 46953 / JCM 12243 / WAL 16351)</name>
    <name type="common">Clostridium bolteae</name>
    <dbReference type="NCBI Taxonomy" id="411902"/>
    <lineage>
        <taxon>Bacteria</taxon>
        <taxon>Bacillati</taxon>
        <taxon>Bacillota</taxon>
        <taxon>Clostridia</taxon>
        <taxon>Lachnospirales</taxon>
        <taxon>Lachnospiraceae</taxon>
        <taxon>Enterocloster</taxon>
    </lineage>
</organism>
<evidence type="ECO:0000313" key="5">
    <source>
        <dbReference type="Proteomes" id="UP000005396"/>
    </source>
</evidence>
<dbReference type="Pfam" id="PF01551">
    <property type="entry name" value="Peptidase_M23"/>
    <property type="match status" value="1"/>
</dbReference>
<evidence type="ECO:0000256" key="1">
    <source>
        <dbReference type="ARBA" id="ARBA00022729"/>
    </source>
</evidence>
<dbReference type="eggNOG" id="COG0739">
    <property type="taxonomic scope" value="Bacteria"/>
</dbReference>
<feature type="domain" description="M23ase beta-sheet core" evidence="3">
    <location>
        <begin position="153"/>
        <end position="249"/>
    </location>
</feature>
<comment type="caution">
    <text evidence="4">The sequence shown here is derived from an EMBL/GenBank/DDBJ whole genome shotgun (WGS) entry which is preliminary data.</text>
</comment>
<dbReference type="PANTHER" id="PTHR21666">
    <property type="entry name" value="PEPTIDASE-RELATED"/>
    <property type="match status" value="1"/>
</dbReference>
<dbReference type="Gene3D" id="2.70.70.10">
    <property type="entry name" value="Glucose Permease (Domain IIA)"/>
    <property type="match status" value="1"/>
</dbReference>
<name>A8S4R2_ENTBW</name>
<feature type="region of interest" description="Disordered" evidence="2">
    <location>
        <begin position="64"/>
        <end position="92"/>
    </location>
</feature>
<dbReference type="HOGENOM" id="CLU_029425_11_0_9"/>
<evidence type="ECO:0000313" key="4">
    <source>
        <dbReference type="EMBL" id="EDP12821.1"/>
    </source>
</evidence>
<gene>
    <name evidence="4" type="ORF">CLOBOL_07051</name>
</gene>
<dbReference type="CDD" id="cd12797">
    <property type="entry name" value="M23_peptidase"/>
    <property type="match status" value="1"/>
</dbReference>
<dbReference type="GO" id="GO:0004222">
    <property type="term" value="F:metalloendopeptidase activity"/>
    <property type="evidence" value="ECO:0007669"/>
    <property type="project" value="TreeGrafter"/>
</dbReference>
<dbReference type="InterPro" id="IPR016047">
    <property type="entry name" value="M23ase_b-sheet_dom"/>
</dbReference>
<dbReference type="PaxDb" id="411902-CLOBOL_07051"/>
<dbReference type="InterPro" id="IPR050570">
    <property type="entry name" value="Cell_wall_metabolism_enzyme"/>
</dbReference>
<dbReference type="AlphaFoldDB" id="A8S4R2"/>
<proteinExistence type="predicted"/>
<dbReference type="EMBL" id="ABCC02000069">
    <property type="protein sequence ID" value="EDP12821.1"/>
    <property type="molecule type" value="Genomic_DNA"/>
</dbReference>
<sequence>MINVKEKVNQMFKDKLFLVMLVLGLLTIVAAAGVITVQRGKGNETNPYLEVPQPEMIAQETAPEMPQVAGASDAAKETQKSEPAPTKAAVAQNANQGNDLAAEAGAGKDAADALVLNFTDTSKMEWPVKGNVLLDYSMDQTIYFPTLDQYKCNPGLVIQSDVSTPVGAPANARILEVGSNEEIGNYVVMDLGNEYTATCGQLKEVCAAEGEYLKKGQTLGYVSEPTKYYSVEGVNVFFELKHQDKTVDPLDYME</sequence>
<protein>
    <recommendedName>
        <fullName evidence="3">M23ase beta-sheet core domain-containing protein</fullName>
    </recommendedName>
</protein>
<dbReference type="SUPFAM" id="SSF51261">
    <property type="entry name" value="Duplicated hybrid motif"/>
    <property type="match status" value="1"/>
</dbReference>
<dbReference type="PANTHER" id="PTHR21666:SF289">
    <property type="entry name" value="L-ALA--D-GLU ENDOPEPTIDASE"/>
    <property type="match status" value="1"/>
</dbReference>
<evidence type="ECO:0000256" key="2">
    <source>
        <dbReference type="SAM" id="MobiDB-lite"/>
    </source>
</evidence>
<dbReference type="InterPro" id="IPR011055">
    <property type="entry name" value="Dup_hybrid_motif"/>
</dbReference>
<dbReference type="Proteomes" id="UP000005396">
    <property type="component" value="Unassembled WGS sequence"/>
</dbReference>
<evidence type="ECO:0000259" key="3">
    <source>
        <dbReference type="Pfam" id="PF01551"/>
    </source>
</evidence>
<keyword evidence="1" id="KW-0732">Signal</keyword>